<reference evidence="2" key="2">
    <citation type="journal article" date="2024" name="Plant">
        <title>Genomic evolution and insights into agronomic trait innovations of Sesamum species.</title>
        <authorList>
            <person name="Miao H."/>
            <person name="Wang L."/>
            <person name="Qu L."/>
            <person name="Liu H."/>
            <person name="Sun Y."/>
            <person name="Le M."/>
            <person name="Wang Q."/>
            <person name="Wei S."/>
            <person name="Zheng Y."/>
            <person name="Lin W."/>
            <person name="Duan Y."/>
            <person name="Cao H."/>
            <person name="Xiong S."/>
            <person name="Wang X."/>
            <person name="Wei L."/>
            <person name="Li C."/>
            <person name="Ma Q."/>
            <person name="Ju M."/>
            <person name="Zhao R."/>
            <person name="Li G."/>
            <person name="Mu C."/>
            <person name="Tian Q."/>
            <person name="Mei H."/>
            <person name="Zhang T."/>
            <person name="Gao T."/>
            <person name="Zhang H."/>
        </authorList>
    </citation>
    <scope>NUCLEOTIDE SEQUENCE</scope>
    <source>
        <strain evidence="2">K16</strain>
    </source>
</reference>
<organism evidence="2 3">
    <name type="scientific">Sesamum angolense</name>
    <dbReference type="NCBI Taxonomy" id="2727404"/>
    <lineage>
        <taxon>Eukaryota</taxon>
        <taxon>Viridiplantae</taxon>
        <taxon>Streptophyta</taxon>
        <taxon>Embryophyta</taxon>
        <taxon>Tracheophyta</taxon>
        <taxon>Spermatophyta</taxon>
        <taxon>Magnoliopsida</taxon>
        <taxon>eudicotyledons</taxon>
        <taxon>Gunneridae</taxon>
        <taxon>Pentapetalae</taxon>
        <taxon>asterids</taxon>
        <taxon>lamiids</taxon>
        <taxon>Lamiales</taxon>
        <taxon>Pedaliaceae</taxon>
        <taxon>Sesamum</taxon>
    </lineage>
</organism>
<name>A0AAE1XDF7_9LAMI</name>
<proteinExistence type="predicted"/>
<gene>
    <name evidence="2" type="ORF">Sango_0013800</name>
</gene>
<dbReference type="EMBL" id="JACGWL010000001">
    <property type="protein sequence ID" value="KAK4409408.1"/>
    <property type="molecule type" value="Genomic_DNA"/>
</dbReference>
<protein>
    <recommendedName>
        <fullName evidence="4">Retrotransposon gag domain-containing protein</fullName>
    </recommendedName>
</protein>
<dbReference type="Proteomes" id="UP001289374">
    <property type="component" value="Unassembled WGS sequence"/>
</dbReference>
<dbReference type="AlphaFoldDB" id="A0AAE1XDF7"/>
<sequence>MADELPMNFCTPAIAEYHGTTDPQEHLSLFENATLLHSYIDSRKLQKTELSLFAVQQKENESLKEYLQRFNVAALEVPSATQLVKASAFFEGYLDGDFFKSFAKKPVFKFYALLARATKYINMTDAQTTKKESRGEKRMETKEEAPYKNPQTDFQNRKLPSRG</sequence>
<comment type="caution">
    <text evidence="2">The sequence shown here is derived from an EMBL/GenBank/DDBJ whole genome shotgun (WGS) entry which is preliminary data.</text>
</comment>
<evidence type="ECO:0000313" key="2">
    <source>
        <dbReference type="EMBL" id="KAK4409408.1"/>
    </source>
</evidence>
<evidence type="ECO:0000313" key="3">
    <source>
        <dbReference type="Proteomes" id="UP001289374"/>
    </source>
</evidence>
<accession>A0AAE1XDF7</accession>
<feature type="compositionally biased region" description="Basic and acidic residues" evidence="1">
    <location>
        <begin position="128"/>
        <end position="146"/>
    </location>
</feature>
<evidence type="ECO:0008006" key="4">
    <source>
        <dbReference type="Google" id="ProtNLM"/>
    </source>
</evidence>
<keyword evidence="3" id="KW-1185">Reference proteome</keyword>
<reference evidence="2" key="1">
    <citation type="submission" date="2020-06" db="EMBL/GenBank/DDBJ databases">
        <authorList>
            <person name="Li T."/>
            <person name="Hu X."/>
            <person name="Zhang T."/>
            <person name="Song X."/>
            <person name="Zhang H."/>
            <person name="Dai N."/>
            <person name="Sheng W."/>
            <person name="Hou X."/>
            <person name="Wei L."/>
        </authorList>
    </citation>
    <scope>NUCLEOTIDE SEQUENCE</scope>
    <source>
        <strain evidence="2">K16</strain>
        <tissue evidence="2">Leaf</tissue>
    </source>
</reference>
<feature type="region of interest" description="Disordered" evidence="1">
    <location>
        <begin position="125"/>
        <end position="163"/>
    </location>
</feature>
<evidence type="ECO:0000256" key="1">
    <source>
        <dbReference type="SAM" id="MobiDB-lite"/>
    </source>
</evidence>